<evidence type="ECO:0000313" key="3">
    <source>
        <dbReference type="EMBL" id="MBP2190690.1"/>
    </source>
</evidence>
<dbReference type="RefSeq" id="WP_209891175.1">
    <property type="nucleotide sequence ID" value="NZ_JAGGMR010000001.1"/>
</dbReference>
<accession>A0ABS4QG93</accession>
<gene>
    <name evidence="3" type="ORF">BJ987_003591</name>
</gene>
<keyword evidence="2" id="KW-1133">Transmembrane helix</keyword>
<keyword evidence="4" id="KW-1185">Reference proteome</keyword>
<evidence type="ECO:0000256" key="2">
    <source>
        <dbReference type="SAM" id="Phobius"/>
    </source>
</evidence>
<name>A0ABS4QG93_9NOCA</name>
<keyword evidence="2" id="KW-0812">Transmembrane</keyword>
<reference evidence="3 4" key="1">
    <citation type="submission" date="2021-03" db="EMBL/GenBank/DDBJ databases">
        <title>Sequencing the genomes of 1000 actinobacteria strains.</title>
        <authorList>
            <person name="Klenk H.-P."/>
        </authorList>
    </citation>
    <scope>NUCLEOTIDE SEQUENCE [LARGE SCALE GENOMIC DNA]</scope>
    <source>
        <strain evidence="3 4">DSM 45516</strain>
    </source>
</reference>
<proteinExistence type="predicted"/>
<feature type="region of interest" description="Disordered" evidence="1">
    <location>
        <begin position="1"/>
        <end position="28"/>
    </location>
</feature>
<protein>
    <submittedName>
        <fullName evidence="3">Uncharacterized protein</fullName>
    </submittedName>
</protein>
<organism evidence="3 4">
    <name type="scientific">Nocardia goodfellowii</name>
    <dbReference type="NCBI Taxonomy" id="882446"/>
    <lineage>
        <taxon>Bacteria</taxon>
        <taxon>Bacillati</taxon>
        <taxon>Actinomycetota</taxon>
        <taxon>Actinomycetes</taxon>
        <taxon>Mycobacteriales</taxon>
        <taxon>Nocardiaceae</taxon>
        <taxon>Nocardia</taxon>
    </lineage>
</organism>
<sequence>MTKKYGRKNPNRPSKPSAPPKKNRQSLPELKVVPKRERGGTLTARWITHQDSILPVALKFRPPLREYSAEPAHFEYHWQHLTYAFGLPDPADFPPLTSPVDSADRRNLMRFVQVCEKTAAYSVVSHKGGMTMSLENGDATMAFNRAEDDITVGFSVRFRQLHSSSAGDPDFSNVANILAKYAKRESDGHAGKRMEILAAWRKARGQLMNQPLQNIVCRTVLASHGYTSAQIDQLEMYGDVNPAEIINLYNYGELIHFGKHSEAYDELAEDPEQEGIQYHNFMVSMLGLVHLYFGFSMVIQAALKGPSSAIKG</sequence>
<evidence type="ECO:0000256" key="1">
    <source>
        <dbReference type="SAM" id="MobiDB-lite"/>
    </source>
</evidence>
<dbReference type="Proteomes" id="UP001519325">
    <property type="component" value="Unassembled WGS sequence"/>
</dbReference>
<comment type="caution">
    <text evidence="3">The sequence shown here is derived from an EMBL/GenBank/DDBJ whole genome shotgun (WGS) entry which is preliminary data.</text>
</comment>
<dbReference type="EMBL" id="JAGGMR010000001">
    <property type="protein sequence ID" value="MBP2190690.1"/>
    <property type="molecule type" value="Genomic_DNA"/>
</dbReference>
<evidence type="ECO:0000313" key="4">
    <source>
        <dbReference type="Proteomes" id="UP001519325"/>
    </source>
</evidence>
<keyword evidence="2" id="KW-0472">Membrane</keyword>
<feature type="compositionally biased region" description="Basic residues" evidence="1">
    <location>
        <begin position="1"/>
        <end position="10"/>
    </location>
</feature>
<feature type="transmembrane region" description="Helical" evidence="2">
    <location>
        <begin position="281"/>
        <end position="303"/>
    </location>
</feature>